<dbReference type="EMBL" id="QKOE01000004">
    <property type="protein sequence ID" value="PZA17081.1"/>
    <property type="molecule type" value="Genomic_DNA"/>
</dbReference>
<comment type="catalytic activity">
    <reaction evidence="1 6">
        <text>a beta-lactam + H2O = a substituted beta-amino acid</text>
        <dbReference type="Rhea" id="RHEA:20401"/>
        <dbReference type="ChEBI" id="CHEBI:15377"/>
        <dbReference type="ChEBI" id="CHEBI:35627"/>
        <dbReference type="ChEBI" id="CHEBI:140347"/>
        <dbReference type="EC" id="3.5.2.6"/>
    </reaction>
</comment>
<comment type="similarity">
    <text evidence="2 6">Belongs to the class-C beta-lactamase family.</text>
</comment>
<organism evidence="9 10">
    <name type="scientific">Parazoarcus communis SWub3 = DSM 12120</name>
    <dbReference type="NCBI Taxonomy" id="1121029"/>
    <lineage>
        <taxon>Bacteria</taxon>
        <taxon>Pseudomonadati</taxon>
        <taxon>Pseudomonadota</taxon>
        <taxon>Betaproteobacteria</taxon>
        <taxon>Rhodocyclales</taxon>
        <taxon>Zoogloeaceae</taxon>
        <taxon>Parazoarcus</taxon>
    </lineage>
</organism>
<dbReference type="InterPro" id="IPR058136">
    <property type="entry name" value="AmpC"/>
</dbReference>
<evidence type="ECO:0000256" key="7">
    <source>
        <dbReference type="SAM" id="SignalP"/>
    </source>
</evidence>
<dbReference type="AlphaFoldDB" id="A0A323UXU9"/>
<evidence type="ECO:0000259" key="8">
    <source>
        <dbReference type="Pfam" id="PF00144"/>
    </source>
</evidence>
<dbReference type="InterPro" id="IPR050491">
    <property type="entry name" value="AmpC-like"/>
</dbReference>
<evidence type="ECO:0000256" key="1">
    <source>
        <dbReference type="ARBA" id="ARBA00001526"/>
    </source>
</evidence>
<evidence type="ECO:0000313" key="10">
    <source>
        <dbReference type="Proteomes" id="UP000248259"/>
    </source>
</evidence>
<dbReference type="PANTHER" id="PTHR46825:SF8">
    <property type="entry name" value="BETA-LACTAMASE-RELATED"/>
    <property type="match status" value="1"/>
</dbReference>
<evidence type="ECO:0000313" key="9">
    <source>
        <dbReference type="EMBL" id="PZA17081.1"/>
    </source>
</evidence>
<evidence type="ECO:0000256" key="3">
    <source>
        <dbReference type="ARBA" id="ARBA00012865"/>
    </source>
</evidence>
<dbReference type="InterPro" id="IPR001466">
    <property type="entry name" value="Beta-lactam-related"/>
</dbReference>
<dbReference type="SUPFAM" id="SSF56601">
    <property type="entry name" value="beta-lactamase/transpeptidase-like"/>
    <property type="match status" value="1"/>
</dbReference>
<dbReference type="PANTHER" id="PTHR46825">
    <property type="entry name" value="D-ALANYL-D-ALANINE-CARBOXYPEPTIDASE/ENDOPEPTIDASE AMPH"/>
    <property type="match status" value="1"/>
</dbReference>
<evidence type="ECO:0000256" key="4">
    <source>
        <dbReference type="ARBA" id="ARBA00022801"/>
    </source>
</evidence>
<keyword evidence="5 6" id="KW-0046">Antibiotic resistance</keyword>
<dbReference type="GO" id="GO:0008800">
    <property type="term" value="F:beta-lactamase activity"/>
    <property type="evidence" value="ECO:0007669"/>
    <property type="project" value="UniProtKB-UniRule"/>
</dbReference>
<evidence type="ECO:0000256" key="5">
    <source>
        <dbReference type="ARBA" id="ARBA00023251"/>
    </source>
</evidence>
<dbReference type="EC" id="3.5.2.6" evidence="3 6"/>
<reference evidence="9 10" key="1">
    <citation type="submission" date="2018-06" db="EMBL/GenBank/DDBJ databases">
        <title>Azoarcus communis strain SWub3 genome.</title>
        <authorList>
            <person name="Zorraquino Salvo V."/>
            <person name="Toubiana D."/>
            <person name="Blumwald E."/>
        </authorList>
    </citation>
    <scope>NUCLEOTIDE SEQUENCE [LARGE SCALE GENOMIC DNA]</scope>
    <source>
        <strain evidence="9 10">SWub3</strain>
    </source>
</reference>
<dbReference type="Pfam" id="PF00144">
    <property type="entry name" value="Beta-lactamase"/>
    <property type="match status" value="1"/>
</dbReference>
<dbReference type="Gene3D" id="3.40.710.10">
    <property type="entry name" value="DD-peptidase/beta-lactamase superfamily"/>
    <property type="match status" value="1"/>
</dbReference>
<keyword evidence="4 6" id="KW-0378">Hydrolase</keyword>
<feature type="signal peptide" evidence="7">
    <location>
        <begin position="1"/>
        <end position="50"/>
    </location>
</feature>
<evidence type="ECO:0000256" key="6">
    <source>
        <dbReference type="RuleBase" id="RU361140"/>
    </source>
</evidence>
<gene>
    <name evidence="9" type="ORF">DNK49_07520</name>
</gene>
<dbReference type="NCBIfam" id="NF033085">
    <property type="entry name" value="bla_class_C"/>
    <property type="match status" value="1"/>
</dbReference>
<accession>A0A323UXU9</accession>
<dbReference type="Proteomes" id="UP000248259">
    <property type="component" value="Unassembled WGS sequence"/>
</dbReference>
<dbReference type="GO" id="GO:0030288">
    <property type="term" value="C:outer membrane-bounded periplasmic space"/>
    <property type="evidence" value="ECO:0007669"/>
    <property type="project" value="InterPro"/>
</dbReference>
<dbReference type="InterPro" id="IPR012338">
    <property type="entry name" value="Beta-lactam/transpept-like"/>
</dbReference>
<dbReference type="PROSITE" id="PS00336">
    <property type="entry name" value="BETA_LACTAMASE_C"/>
    <property type="match status" value="1"/>
</dbReference>
<sequence length="430" mass="46149">MMLSLRNDRYRTGCYSLFLAMMGRSTAMNAGLSKCFSGFALMLCLAPVCAGQFAAVGTPDVTERLAGVVDGVVRPLMQAHDVPGVAVAVSVAGQQYYFNHGVTALEGGAAVSEHTLFEIGSLSKTFTATLVALAAEEAALELEDPASRHLPALAGSRFDHITVLQLGTYTAGGLPLQFPDEVKDEAGMVRYYRGWQASYEPGSHRLYSNPSLGLFGHLAAQSLGQAFEDAMMQRVFAPLAMKDSHYAVPVDRLADYAWGHDREGRPLRVRPGVFDAEAYGVKSSAADLLRFVDAQLGNIEVDAALVRAMRATRMGYVQIEAMTQGLGWEHYPYPVSLAQLQAGNAAQIVLEAQPAVRLQPPSPAAEDRLFNKTGATNGFGAYVVFVPAQRTGVVFLANRNLPTPVRVQAVHTILQALHGVDARAAAPTPR</sequence>
<dbReference type="InterPro" id="IPR001586">
    <property type="entry name" value="Beta-lactam_class-C_AS"/>
</dbReference>
<proteinExistence type="inferred from homology"/>
<keyword evidence="7" id="KW-0732">Signal</keyword>
<feature type="domain" description="Beta-lactamase-related" evidence="8">
    <location>
        <begin position="69"/>
        <end position="416"/>
    </location>
</feature>
<keyword evidence="10" id="KW-1185">Reference proteome</keyword>
<name>A0A323UXU9_9RHOO</name>
<protein>
    <recommendedName>
        <fullName evidence="3 6">Beta-lactamase</fullName>
        <ecNumber evidence="3 6">3.5.2.6</ecNumber>
    </recommendedName>
</protein>
<evidence type="ECO:0000256" key="2">
    <source>
        <dbReference type="ARBA" id="ARBA00007840"/>
    </source>
</evidence>
<dbReference type="GO" id="GO:0046677">
    <property type="term" value="P:response to antibiotic"/>
    <property type="evidence" value="ECO:0007669"/>
    <property type="project" value="UniProtKB-UniRule"/>
</dbReference>
<dbReference type="GO" id="GO:0017001">
    <property type="term" value="P:antibiotic catabolic process"/>
    <property type="evidence" value="ECO:0007669"/>
    <property type="project" value="InterPro"/>
</dbReference>
<feature type="chain" id="PRO_5016327578" description="Beta-lactamase" evidence="7">
    <location>
        <begin position="51"/>
        <end position="430"/>
    </location>
</feature>
<dbReference type="OrthoDB" id="5377431at2"/>
<comment type="caution">
    <text evidence="9">The sequence shown here is derived from an EMBL/GenBank/DDBJ whole genome shotgun (WGS) entry which is preliminary data.</text>
</comment>